<dbReference type="PRINTS" id="PR00420">
    <property type="entry name" value="RNGMNOXGNASE"/>
</dbReference>
<evidence type="ECO:0000256" key="1">
    <source>
        <dbReference type="ARBA" id="ARBA00007801"/>
    </source>
</evidence>
<evidence type="ECO:0000313" key="7">
    <source>
        <dbReference type="EMBL" id="GFF19051.1"/>
    </source>
</evidence>
<dbReference type="InterPro" id="IPR012941">
    <property type="entry name" value="Phe_hydrox_C_dim_dom"/>
</dbReference>
<dbReference type="InterPro" id="IPR002938">
    <property type="entry name" value="FAD-bd"/>
</dbReference>
<dbReference type="Pfam" id="PF01494">
    <property type="entry name" value="FAD_binding_3"/>
    <property type="match status" value="1"/>
</dbReference>
<gene>
    <name evidence="7" type="ORF">ATEIFO6365_0009041400</name>
</gene>
<evidence type="ECO:0000259" key="5">
    <source>
        <dbReference type="Pfam" id="PF01494"/>
    </source>
</evidence>
<dbReference type="InterPro" id="IPR036249">
    <property type="entry name" value="Thioredoxin-like_sf"/>
</dbReference>
<dbReference type="AlphaFoldDB" id="A0A5M3Z8C4"/>
<dbReference type="EMBL" id="BLJY01000009">
    <property type="protein sequence ID" value="GFF19051.1"/>
    <property type="molecule type" value="Genomic_DNA"/>
</dbReference>
<evidence type="ECO:0000259" key="6">
    <source>
        <dbReference type="Pfam" id="PF07976"/>
    </source>
</evidence>
<comment type="similarity">
    <text evidence="1">Belongs to the PheA/TfdB FAD monooxygenase family.</text>
</comment>
<reference evidence="7 8" key="1">
    <citation type="submission" date="2020-01" db="EMBL/GenBank/DDBJ databases">
        <title>Aspergillus terreus IFO 6365 whole genome shotgun sequence.</title>
        <authorList>
            <person name="Kanamasa S."/>
            <person name="Takahashi H."/>
        </authorList>
    </citation>
    <scope>NUCLEOTIDE SEQUENCE [LARGE SCALE GENOMIC DNA]</scope>
    <source>
        <strain evidence="7 8">IFO 6365</strain>
    </source>
</reference>
<feature type="domain" description="Phenol hydroxylase-like C-terminal dimerisation" evidence="6">
    <location>
        <begin position="507"/>
        <end position="557"/>
    </location>
</feature>
<evidence type="ECO:0000313" key="8">
    <source>
        <dbReference type="Proteomes" id="UP000452235"/>
    </source>
</evidence>
<keyword evidence="4" id="KW-0560">Oxidoreductase</keyword>
<dbReference type="GO" id="GO:0071949">
    <property type="term" value="F:FAD binding"/>
    <property type="evidence" value="ECO:0007669"/>
    <property type="project" value="InterPro"/>
</dbReference>
<dbReference type="VEuPathDB" id="FungiDB:ATEG_07789"/>
<keyword evidence="7" id="KW-0503">Monooxygenase</keyword>
<sequence length="559" mass="61799">MSPTKLPGETPPAEYDVIVVGGGPVGLVLGYQLARFNISVCVLEKHDKESGGSYGRAITLFPRTCELLEQLDLIQPMLQQGYPGRVWTFMENITGTAFDFALVLRQMYTETILREKLQTVGAAYYPATECVDFDIDSVTENDHPVTVTCIDHKTQSNITLKGKYLVGADGGRSFVRKQANIPFDGDTSEDQWIRIDGIVETDMPISRAYGAIESKTHGNVLWAPLDHGATRIGYAYTPEIAARYPDGVTQEVAEREAIRAMAPFHVRFTEVHWWTLYKISQRMARTFSSDKHIFLCGDAAHTHSSGAAQGLNTGIHDAVNLAWKLALQIRGLSRPAVVETYSAERKEAVETLIKYDKDIALLMTHKWPSWYQGDPTADPYMVLGEIFDKAASFNTGLGISYAENAINQPASVQISPASGSRVPDVEVVMPGVLARIRLHQVLRNVGALQVLVFTGHSDQSQSALLDLRGYLDENSDLYCHKAIRWFTITPAIQCSAYEAVGMDPFGDAYFDPDGRAHLEYGVDMEQGAVVVVRPDGLVAFGCEISGPSIRNYFEDILKF</sequence>
<dbReference type="InterPro" id="IPR050641">
    <property type="entry name" value="RIFMO-like"/>
</dbReference>
<dbReference type="PANTHER" id="PTHR43004:SF5">
    <property type="entry name" value="FAD-BINDING DOMAIN-CONTAINING PROTEIN"/>
    <property type="match status" value="1"/>
</dbReference>
<keyword evidence="3" id="KW-0274">FAD</keyword>
<name>A0A5M3Z8C4_ASPTE</name>
<dbReference type="Gene3D" id="3.30.9.10">
    <property type="entry name" value="D-Amino Acid Oxidase, subunit A, domain 2"/>
    <property type="match status" value="1"/>
</dbReference>
<proteinExistence type="inferred from homology"/>
<comment type="caution">
    <text evidence="7">The sequence shown here is derived from an EMBL/GenBank/DDBJ whole genome shotgun (WGS) entry which is preliminary data.</text>
</comment>
<dbReference type="GO" id="GO:0016709">
    <property type="term" value="F:oxidoreductase activity, acting on paired donors, with incorporation or reduction of molecular oxygen, NAD(P)H as one donor, and incorporation of one atom of oxygen"/>
    <property type="evidence" value="ECO:0007669"/>
    <property type="project" value="UniProtKB-ARBA"/>
</dbReference>
<dbReference type="SUPFAM" id="SSF54373">
    <property type="entry name" value="FAD-linked reductases, C-terminal domain"/>
    <property type="match status" value="1"/>
</dbReference>
<protein>
    <submittedName>
        <fullName evidence="7">2,4-dichlorophenol 6-monooxygenase</fullName>
    </submittedName>
</protein>
<dbReference type="OrthoDB" id="2096480at2759"/>
<dbReference type="InterPro" id="IPR036188">
    <property type="entry name" value="FAD/NAD-bd_sf"/>
</dbReference>
<organism evidence="7 8">
    <name type="scientific">Aspergillus terreus</name>
    <dbReference type="NCBI Taxonomy" id="33178"/>
    <lineage>
        <taxon>Eukaryota</taxon>
        <taxon>Fungi</taxon>
        <taxon>Dikarya</taxon>
        <taxon>Ascomycota</taxon>
        <taxon>Pezizomycotina</taxon>
        <taxon>Eurotiomycetes</taxon>
        <taxon>Eurotiomycetidae</taxon>
        <taxon>Eurotiales</taxon>
        <taxon>Aspergillaceae</taxon>
        <taxon>Aspergillus</taxon>
        <taxon>Aspergillus subgen. Circumdati</taxon>
    </lineage>
</organism>
<dbReference type="PANTHER" id="PTHR43004">
    <property type="entry name" value="TRK SYSTEM POTASSIUM UPTAKE PROTEIN"/>
    <property type="match status" value="1"/>
</dbReference>
<dbReference type="Proteomes" id="UP000452235">
    <property type="component" value="Unassembled WGS sequence"/>
</dbReference>
<dbReference type="Gene3D" id="3.50.50.60">
    <property type="entry name" value="FAD/NAD(P)-binding domain"/>
    <property type="match status" value="1"/>
</dbReference>
<dbReference type="InterPro" id="IPR038220">
    <property type="entry name" value="PHOX_C_sf"/>
</dbReference>
<keyword evidence="8" id="KW-1185">Reference proteome</keyword>
<dbReference type="Gene3D" id="3.40.30.20">
    <property type="match status" value="2"/>
</dbReference>
<keyword evidence="2" id="KW-0285">Flavoprotein</keyword>
<feature type="domain" description="FAD-binding" evidence="5">
    <location>
        <begin position="14"/>
        <end position="353"/>
    </location>
</feature>
<evidence type="ECO:0000256" key="3">
    <source>
        <dbReference type="ARBA" id="ARBA00022827"/>
    </source>
</evidence>
<accession>A0A5M3Z8C4</accession>
<evidence type="ECO:0000256" key="2">
    <source>
        <dbReference type="ARBA" id="ARBA00022630"/>
    </source>
</evidence>
<dbReference type="SUPFAM" id="SSF51905">
    <property type="entry name" value="FAD/NAD(P)-binding domain"/>
    <property type="match status" value="1"/>
</dbReference>
<dbReference type="Pfam" id="PF07976">
    <property type="entry name" value="Phe_hydrox_dim"/>
    <property type="match status" value="1"/>
</dbReference>
<dbReference type="SUPFAM" id="SSF52833">
    <property type="entry name" value="Thioredoxin-like"/>
    <property type="match status" value="1"/>
</dbReference>
<evidence type="ECO:0000256" key="4">
    <source>
        <dbReference type="ARBA" id="ARBA00023002"/>
    </source>
</evidence>